<dbReference type="GO" id="GO:0004155">
    <property type="term" value="F:6,7-dihydropteridine reductase activity"/>
    <property type="evidence" value="ECO:0007669"/>
    <property type="project" value="UniProtKB-EC"/>
</dbReference>
<dbReference type="PROSITE" id="PS00061">
    <property type="entry name" value="ADH_SHORT"/>
    <property type="match status" value="1"/>
</dbReference>
<protein>
    <recommendedName>
        <fullName evidence="8">Dihydropteridine reductase</fullName>
        <ecNumber evidence="7">1.5.1.34</ecNumber>
    </recommendedName>
    <alternativeName>
        <fullName evidence="10">HDHPR</fullName>
    </alternativeName>
    <alternativeName>
        <fullName evidence="9">Quinoid dihydropteridine reductase</fullName>
    </alternativeName>
</protein>
<dbReference type="EMBL" id="CAXITT010001439">
    <property type="protein sequence ID" value="CAL1548562.1"/>
    <property type="molecule type" value="Genomic_DNA"/>
</dbReference>
<comment type="subunit">
    <text evidence="2">Homodimer.</text>
</comment>
<dbReference type="GO" id="GO:0006559">
    <property type="term" value="P:L-phenylalanine catabolic process"/>
    <property type="evidence" value="ECO:0007669"/>
    <property type="project" value="TreeGrafter"/>
</dbReference>
<dbReference type="EC" id="1.5.1.34" evidence="7"/>
<evidence type="ECO:0000256" key="9">
    <source>
        <dbReference type="ARBA" id="ARBA00041348"/>
    </source>
</evidence>
<comment type="function">
    <text evidence="6">Catalyzes the conversion of quinonoid dihydrobiopterin into tetrahydrobiopterin.</text>
</comment>
<dbReference type="Gene3D" id="3.40.50.720">
    <property type="entry name" value="NAD(P)-binding Rossmann-like Domain"/>
    <property type="match status" value="1"/>
</dbReference>
<keyword evidence="3" id="KW-0521">NADP</keyword>
<dbReference type="SUPFAM" id="SSF51735">
    <property type="entry name" value="NAD(P)-binding Rossmann-fold domains"/>
    <property type="match status" value="1"/>
</dbReference>
<evidence type="ECO:0000256" key="3">
    <source>
        <dbReference type="ARBA" id="ARBA00022857"/>
    </source>
</evidence>
<dbReference type="CDD" id="cd05334">
    <property type="entry name" value="DHPR_SDR_c_like"/>
    <property type="match status" value="1"/>
</dbReference>
<dbReference type="GO" id="GO:0070402">
    <property type="term" value="F:NADPH binding"/>
    <property type="evidence" value="ECO:0007669"/>
    <property type="project" value="TreeGrafter"/>
</dbReference>
<evidence type="ECO:0000256" key="5">
    <source>
        <dbReference type="ARBA" id="ARBA00023007"/>
    </source>
</evidence>
<evidence type="ECO:0000256" key="11">
    <source>
        <dbReference type="ARBA" id="ARBA00047429"/>
    </source>
</evidence>
<dbReference type="GO" id="GO:0005737">
    <property type="term" value="C:cytoplasm"/>
    <property type="evidence" value="ECO:0007669"/>
    <property type="project" value="TreeGrafter"/>
</dbReference>
<dbReference type="PANTHER" id="PTHR15104">
    <property type="entry name" value="DIHYDROPTERIDINE REDUCTASE"/>
    <property type="match status" value="1"/>
</dbReference>
<reference evidence="13 14" key="1">
    <citation type="submission" date="2024-04" db="EMBL/GenBank/DDBJ databases">
        <authorList>
            <consortium name="Genoscope - CEA"/>
            <person name="William W."/>
        </authorList>
    </citation>
    <scope>NUCLEOTIDE SEQUENCE [LARGE SCALE GENOMIC DNA]</scope>
</reference>
<evidence type="ECO:0000256" key="4">
    <source>
        <dbReference type="ARBA" id="ARBA00023002"/>
    </source>
</evidence>
<evidence type="ECO:0000256" key="6">
    <source>
        <dbReference type="ARBA" id="ARBA00037099"/>
    </source>
</evidence>
<dbReference type="Proteomes" id="UP001497497">
    <property type="component" value="Unassembled WGS sequence"/>
</dbReference>
<comment type="catalytic activity">
    <reaction evidence="12">
        <text>5,6,7,8-tetrahydropteridine + NAD(+) = 6,7-dihydropteridine + NADH + H(+)</text>
        <dbReference type="Rhea" id="RHEA:17869"/>
        <dbReference type="ChEBI" id="CHEBI:15378"/>
        <dbReference type="ChEBI" id="CHEBI:28889"/>
        <dbReference type="ChEBI" id="CHEBI:30156"/>
        <dbReference type="ChEBI" id="CHEBI:57540"/>
        <dbReference type="ChEBI" id="CHEBI:57945"/>
        <dbReference type="EC" id="1.5.1.34"/>
    </reaction>
    <physiologicalReaction direction="right-to-left" evidence="12">
        <dbReference type="Rhea" id="RHEA:17871"/>
    </physiologicalReaction>
</comment>
<dbReference type="GO" id="GO:0006729">
    <property type="term" value="P:tetrahydrobiopterin biosynthetic process"/>
    <property type="evidence" value="ECO:0007669"/>
    <property type="project" value="UniProtKB-KW"/>
</dbReference>
<dbReference type="InterPro" id="IPR036291">
    <property type="entry name" value="NAD(P)-bd_dom_sf"/>
</dbReference>
<dbReference type="InterPro" id="IPR020904">
    <property type="entry name" value="Sc_DH/Rdtase_CS"/>
</dbReference>
<dbReference type="Pfam" id="PF00106">
    <property type="entry name" value="adh_short"/>
    <property type="match status" value="1"/>
</dbReference>
<name>A0AAV2IS83_LYMST</name>
<sequence length="233" mass="24692">MAQGRVLVYGGKGALGSSVVNYLKKKSYWVGSIDLSVNEHADANVLVKSDASMPEQEEDVSAQVGVLLGEHKLDAIFCVAGGWAGGNAKKIVEPAEAMWKQSVWPSVITASLASKYLKEGGVVTLPGAQPALQGTPGMIGYGIAKAAVHQLTKSLAGENSGLPPSSTVLATLPITLDTPMNRKWMTSADFSTWTSLDFVSELFHKWLVGEQRPPSGSLVQLITKNNETDLVLA</sequence>
<evidence type="ECO:0000313" key="13">
    <source>
        <dbReference type="EMBL" id="CAL1548562.1"/>
    </source>
</evidence>
<proteinExistence type="inferred from homology"/>
<keyword evidence="5" id="KW-0783">Tetrahydrobiopterin biosynthesis</keyword>
<dbReference type="GO" id="GO:0070404">
    <property type="term" value="F:NADH binding"/>
    <property type="evidence" value="ECO:0007669"/>
    <property type="project" value="TreeGrafter"/>
</dbReference>
<organism evidence="13 14">
    <name type="scientific">Lymnaea stagnalis</name>
    <name type="common">Great pond snail</name>
    <name type="synonym">Helix stagnalis</name>
    <dbReference type="NCBI Taxonomy" id="6523"/>
    <lineage>
        <taxon>Eukaryota</taxon>
        <taxon>Metazoa</taxon>
        <taxon>Spiralia</taxon>
        <taxon>Lophotrochozoa</taxon>
        <taxon>Mollusca</taxon>
        <taxon>Gastropoda</taxon>
        <taxon>Heterobranchia</taxon>
        <taxon>Euthyneura</taxon>
        <taxon>Panpulmonata</taxon>
        <taxon>Hygrophila</taxon>
        <taxon>Lymnaeoidea</taxon>
        <taxon>Lymnaeidae</taxon>
        <taxon>Lymnaea</taxon>
    </lineage>
</organism>
<keyword evidence="14" id="KW-1185">Reference proteome</keyword>
<dbReference type="PANTHER" id="PTHR15104:SF0">
    <property type="entry name" value="DIHYDROPTERIDINE REDUCTASE"/>
    <property type="match status" value="1"/>
</dbReference>
<gene>
    <name evidence="13" type="ORF">GSLYS_00021879001</name>
</gene>
<evidence type="ECO:0000256" key="1">
    <source>
        <dbReference type="ARBA" id="ARBA00006484"/>
    </source>
</evidence>
<comment type="caution">
    <text evidence="13">The sequence shown here is derived from an EMBL/GenBank/DDBJ whole genome shotgun (WGS) entry which is preliminary data.</text>
</comment>
<comment type="similarity">
    <text evidence="1">Belongs to the short-chain dehydrogenases/reductases (SDR) family.</text>
</comment>
<accession>A0AAV2IS83</accession>
<dbReference type="AlphaFoldDB" id="A0AAV2IS83"/>
<dbReference type="InterPro" id="IPR002347">
    <property type="entry name" value="SDR_fam"/>
</dbReference>
<evidence type="ECO:0000256" key="2">
    <source>
        <dbReference type="ARBA" id="ARBA00011738"/>
    </source>
</evidence>
<evidence type="ECO:0000256" key="12">
    <source>
        <dbReference type="ARBA" id="ARBA00047536"/>
    </source>
</evidence>
<evidence type="ECO:0000256" key="10">
    <source>
        <dbReference type="ARBA" id="ARBA00042518"/>
    </source>
</evidence>
<dbReference type="FunFam" id="3.40.50.720:FF:000157">
    <property type="entry name" value="Quinoid dihydropteridine reductase"/>
    <property type="match status" value="1"/>
</dbReference>
<evidence type="ECO:0000256" key="8">
    <source>
        <dbReference type="ARBA" id="ARBA00039520"/>
    </source>
</evidence>
<evidence type="ECO:0000313" key="14">
    <source>
        <dbReference type="Proteomes" id="UP001497497"/>
    </source>
</evidence>
<comment type="catalytic activity">
    <reaction evidence="11">
        <text>5,6,7,8-tetrahydropteridine + NADP(+) = 6,7-dihydropteridine + NADPH + H(+)</text>
        <dbReference type="Rhea" id="RHEA:17865"/>
        <dbReference type="ChEBI" id="CHEBI:15378"/>
        <dbReference type="ChEBI" id="CHEBI:28889"/>
        <dbReference type="ChEBI" id="CHEBI:30156"/>
        <dbReference type="ChEBI" id="CHEBI:57783"/>
        <dbReference type="ChEBI" id="CHEBI:58349"/>
        <dbReference type="EC" id="1.5.1.34"/>
    </reaction>
    <physiologicalReaction direction="right-to-left" evidence="11">
        <dbReference type="Rhea" id="RHEA:17867"/>
    </physiologicalReaction>
</comment>
<keyword evidence="4" id="KW-0560">Oxidoreductase</keyword>
<evidence type="ECO:0000256" key="7">
    <source>
        <dbReference type="ARBA" id="ARBA00039153"/>
    </source>
</evidence>